<organism evidence="1 2">
    <name type="scientific">Lacipirellula limnantheis</name>
    <dbReference type="NCBI Taxonomy" id="2528024"/>
    <lineage>
        <taxon>Bacteria</taxon>
        <taxon>Pseudomonadati</taxon>
        <taxon>Planctomycetota</taxon>
        <taxon>Planctomycetia</taxon>
        <taxon>Pirellulales</taxon>
        <taxon>Lacipirellulaceae</taxon>
        <taxon>Lacipirellula</taxon>
    </lineage>
</organism>
<accession>A0A517TWX7</accession>
<dbReference type="SUPFAM" id="SSF140663">
    <property type="entry name" value="TTHA0068-like"/>
    <property type="match status" value="1"/>
</dbReference>
<dbReference type="PANTHER" id="PTHR34796:SF1">
    <property type="entry name" value="EXPRESSED PROTEIN"/>
    <property type="match status" value="1"/>
</dbReference>
<proteinExistence type="predicted"/>
<protein>
    <recommendedName>
        <fullName evidence="3">DUF309 domain-containing protein</fullName>
    </recommendedName>
</protein>
<dbReference type="InterPro" id="IPR005500">
    <property type="entry name" value="DUF309"/>
</dbReference>
<sequence>MPHDAESGDSLYLQGIRFFNDCEFFEAHEVWEELWTEYRGPLRRYYQGLIQAAVALHHFGNGNVRGAKKVYLSSRGYLDDFRPACQGLDLEAFLAQYESCFADVLASTEEFPRIVIVPDLIPEIHLDPALAGAGEA</sequence>
<dbReference type="Proteomes" id="UP000317909">
    <property type="component" value="Chromosome"/>
</dbReference>
<dbReference type="Gene3D" id="1.10.3450.10">
    <property type="entry name" value="TTHA0068-like"/>
    <property type="match status" value="1"/>
</dbReference>
<reference evidence="1 2" key="1">
    <citation type="submission" date="2019-02" db="EMBL/GenBank/DDBJ databases">
        <title>Deep-cultivation of Planctomycetes and their phenomic and genomic characterization uncovers novel biology.</title>
        <authorList>
            <person name="Wiegand S."/>
            <person name="Jogler M."/>
            <person name="Boedeker C."/>
            <person name="Pinto D."/>
            <person name="Vollmers J."/>
            <person name="Rivas-Marin E."/>
            <person name="Kohn T."/>
            <person name="Peeters S.H."/>
            <person name="Heuer A."/>
            <person name="Rast P."/>
            <person name="Oberbeckmann S."/>
            <person name="Bunk B."/>
            <person name="Jeske O."/>
            <person name="Meyerdierks A."/>
            <person name="Storesund J.E."/>
            <person name="Kallscheuer N."/>
            <person name="Luecker S."/>
            <person name="Lage O.M."/>
            <person name="Pohl T."/>
            <person name="Merkel B.J."/>
            <person name="Hornburger P."/>
            <person name="Mueller R.-W."/>
            <person name="Bruemmer F."/>
            <person name="Labrenz M."/>
            <person name="Spormann A.M."/>
            <person name="Op den Camp H."/>
            <person name="Overmann J."/>
            <person name="Amann R."/>
            <person name="Jetten M.S.M."/>
            <person name="Mascher T."/>
            <person name="Medema M.H."/>
            <person name="Devos D.P."/>
            <person name="Kaster A.-K."/>
            <person name="Ovreas L."/>
            <person name="Rohde M."/>
            <person name="Galperin M.Y."/>
            <person name="Jogler C."/>
        </authorList>
    </citation>
    <scope>NUCLEOTIDE SEQUENCE [LARGE SCALE GENOMIC DNA]</scope>
    <source>
        <strain evidence="1 2">I41</strain>
    </source>
</reference>
<keyword evidence="2" id="KW-1185">Reference proteome</keyword>
<evidence type="ECO:0000313" key="2">
    <source>
        <dbReference type="Proteomes" id="UP000317909"/>
    </source>
</evidence>
<evidence type="ECO:0008006" key="3">
    <source>
        <dbReference type="Google" id="ProtNLM"/>
    </source>
</evidence>
<evidence type="ECO:0000313" key="1">
    <source>
        <dbReference type="EMBL" id="QDT72871.1"/>
    </source>
</evidence>
<dbReference type="RefSeq" id="WP_145432394.1">
    <property type="nucleotide sequence ID" value="NZ_CP036339.1"/>
</dbReference>
<dbReference type="AlphaFoldDB" id="A0A517TWX7"/>
<dbReference type="InterPro" id="IPR023203">
    <property type="entry name" value="TTHA0068_sf"/>
</dbReference>
<name>A0A517TWX7_9BACT</name>
<gene>
    <name evidence="1" type="ORF">I41_20560</name>
</gene>
<dbReference type="OrthoDB" id="165483at2"/>
<dbReference type="KEGG" id="llh:I41_20560"/>
<dbReference type="PANTHER" id="PTHR34796">
    <property type="entry name" value="EXPRESSED PROTEIN"/>
    <property type="match status" value="1"/>
</dbReference>
<dbReference type="Pfam" id="PF03745">
    <property type="entry name" value="DUF309"/>
    <property type="match status" value="1"/>
</dbReference>
<dbReference type="EMBL" id="CP036339">
    <property type="protein sequence ID" value="QDT72871.1"/>
    <property type="molecule type" value="Genomic_DNA"/>
</dbReference>